<dbReference type="AlphaFoldDB" id="A0A0A9BN60"/>
<protein>
    <submittedName>
        <fullName evidence="1">Uncharacterized protein</fullName>
    </submittedName>
</protein>
<organism evidence="1">
    <name type="scientific">Arundo donax</name>
    <name type="common">Giant reed</name>
    <name type="synonym">Donax arundinaceus</name>
    <dbReference type="NCBI Taxonomy" id="35708"/>
    <lineage>
        <taxon>Eukaryota</taxon>
        <taxon>Viridiplantae</taxon>
        <taxon>Streptophyta</taxon>
        <taxon>Embryophyta</taxon>
        <taxon>Tracheophyta</taxon>
        <taxon>Spermatophyta</taxon>
        <taxon>Magnoliopsida</taxon>
        <taxon>Liliopsida</taxon>
        <taxon>Poales</taxon>
        <taxon>Poaceae</taxon>
        <taxon>PACMAD clade</taxon>
        <taxon>Arundinoideae</taxon>
        <taxon>Arundineae</taxon>
        <taxon>Arundo</taxon>
    </lineage>
</organism>
<reference evidence="1" key="2">
    <citation type="journal article" date="2015" name="Data Brief">
        <title>Shoot transcriptome of the giant reed, Arundo donax.</title>
        <authorList>
            <person name="Barrero R.A."/>
            <person name="Guerrero F.D."/>
            <person name="Moolhuijzen P."/>
            <person name="Goolsby J.A."/>
            <person name="Tidwell J."/>
            <person name="Bellgard S.E."/>
            <person name="Bellgard M.I."/>
        </authorList>
    </citation>
    <scope>NUCLEOTIDE SEQUENCE</scope>
    <source>
        <tissue evidence="1">Shoot tissue taken approximately 20 cm above the soil surface</tissue>
    </source>
</reference>
<evidence type="ECO:0000313" key="1">
    <source>
        <dbReference type="EMBL" id="JAD65414.1"/>
    </source>
</evidence>
<dbReference type="EMBL" id="GBRH01232481">
    <property type="protein sequence ID" value="JAD65414.1"/>
    <property type="molecule type" value="Transcribed_RNA"/>
</dbReference>
<reference evidence="1" key="1">
    <citation type="submission" date="2014-09" db="EMBL/GenBank/DDBJ databases">
        <authorList>
            <person name="Magalhaes I.L.F."/>
            <person name="Oliveira U."/>
            <person name="Santos F.R."/>
            <person name="Vidigal T.H.D.A."/>
            <person name="Brescovit A.D."/>
            <person name="Santos A.J."/>
        </authorList>
    </citation>
    <scope>NUCLEOTIDE SEQUENCE</scope>
    <source>
        <tissue evidence="1">Shoot tissue taken approximately 20 cm above the soil surface</tissue>
    </source>
</reference>
<proteinExistence type="predicted"/>
<sequence>MISGQLKFFSKLERFLLIMVSEAEW</sequence>
<name>A0A0A9BN60_ARUDO</name>
<accession>A0A0A9BN60</accession>